<dbReference type="PROSITE" id="PS50902">
    <property type="entry name" value="FLAVODOXIN_LIKE"/>
    <property type="match status" value="1"/>
</dbReference>
<evidence type="ECO:0000313" key="19">
    <source>
        <dbReference type="Proteomes" id="UP001249851"/>
    </source>
</evidence>
<reference evidence="18" key="2">
    <citation type="journal article" date="2023" name="Science">
        <title>Genomic signatures of disease resistance in endangered staghorn corals.</title>
        <authorList>
            <person name="Vollmer S.V."/>
            <person name="Selwyn J.D."/>
            <person name="Despard B.A."/>
            <person name="Roesel C.L."/>
        </authorList>
    </citation>
    <scope>NUCLEOTIDE SEQUENCE</scope>
    <source>
        <strain evidence="18">K2</strain>
    </source>
</reference>
<evidence type="ECO:0000256" key="10">
    <source>
        <dbReference type="ARBA" id="ARBA00022827"/>
    </source>
</evidence>
<keyword evidence="8" id="KW-0288">FMN</keyword>
<dbReference type="AlphaFoldDB" id="A0AAD9R6U1"/>
<keyword evidence="6 15" id="KW-0349">Heme</keyword>
<feature type="domain" description="Flavodoxin-like" evidence="16">
    <location>
        <begin position="471"/>
        <end position="612"/>
    </location>
</feature>
<dbReference type="Gene3D" id="3.40.50.360">
    <property type="match status" value="2"/>
</dbReference>
<evidence type="ECO:0000256" key="15">
    <source>
        <dbReference type="PIRSR" id="PIRSR000333-1"/>
    </source>
</evidence>
<keyword evidence="19" id="KW-1185">Reference proteome</keyword>
<sequence length="1033" mass="116697">MCSKVQSEFPSSGSFGEFQIRPQEPKYLRLKNYVEGSEVVDTLHQKTKIPLHCTNGRCTGSIMIPRGGETPQPRSYGTPRDKEEVTIHAEDFLKQYFASIARSNSDEYHERLAEVMMYIEENGSYSLLEKELLFAAKTAWRNASRCIGRIQWNNLKVFDARDARTAKEMFDALMRHLEFSLNKGNLRSAATIFPQRSEANKDFRIWNSQLLGFAGYRQPNGAVIGDPANVEFTEMCQSLGWKGNGGRFDILPLVLQALGGSPEFFDIPNDHVFRVKLKHPKYPWFEKLGLEWYAIPAVSNMMLDAGGLEFTGTAFSGWYMVTEIGARDLADEQRYNMLEVVAKKMGLDTTSNASLWKDFALVELNYAVMSSFTEAGITLADHHTTSEAFIQHIKKEVKLRGGCPADWVWIVPPMSGSATGVFHQEMLNYVLKPSYEYQPNPWTVYSVHGETKKKMSFKSVARNVLSKRTKATILFATETGRSERFAWNLAKVLSHIFDVLCMDEYEYRRLVHEKLLFVVTSTFVFGLGSRAYPDFCAFGHYVDDHLRELGAQTILTMGEGDDLAGQEESFKEWTKDVFKMAANCFGVNTEAASKVVSDSLKEMVSGWSPGLYRWVSDNTIPMDLCTNLSKAYNKTVCSAKVISVTELQTKRSRRSTVLVKLNTGNATQQLAFEPGDHVAIFPANKASLVQELIDLMHVKPDPNQPIRIEVAHEDSGKQNGTMTWKPFNRLPAGCTLTEALTRYLDITAVPTPQMLKYLAKLATSTLEKMQLEALGKGYSCYEEWALLKECNILETLREFPSVKATADLLLTQLPALQPRFYSISSSPDVYPKEIHVTAMVFEYKKRAQAFHLPSDGSAPLILVGTGTGIAPLRSFWQQRVSDMNKKSPPKSAITGRRQWGDIRLFFGCRNPFLDDIYRNEIEEAVRSKVLRSVATAYSREKGKPKQYVQDLLRKDSADLCDLILNRHAHVYVCGAADMAKGVYQTIQSSSQYHEDIFEVPRKIKEPKEREDMKVMNGVLLLSQTSSVNLLRNL</sequence>
<dbReference type="GO" id="GO:0020037">
    <property type="term" value="F:heme binding"/>
    <property type="evidence" value="ECO:0007669"/>
    <property type="project" value="InterPro"/>
</dbReference>
<dbReference type="Pfam" id="PF02898">
    <property type="entry name" value="NO_synthase"/>
    <property type="match status" value="1"/>
</dbReference>
<evidence type="ECO:0000256" key="14">
    <source>
        <dbReference type="ARBA" id="ARBA00023004"/>
    </source>
</evidence>
<evidence type="ECO:0000256" key="12">
    <source>
        <dbReference type="ARBA" id="ARBA00022860"/>
    </source>
</evidence>
<feature type="binding site" description="axial binding residue" evidence="15">
    <location>
        <position position="146"/>
    </location>
    <ligand>
        <name>heme b</name>
        <dbReference type="ChEBI" id="CHEBI:60344"/>
    </ligand>
    <ligandPart>
        <name>Fe</name>
        <dbReference type="ChEBI" id="CHEBI:18248"/>
    </ligandPart>
</feature>
<dbReference type="PANTHER" id="PTHR43410:SF1">
    <property type="entry name" value="NITRIC OXIDE SYNTHASE"/>
    <property type="match status" value="1"/>
</dbReference>
<protein>
    <recommendedName>
        <fullName evidence="5">nitric-oxide synthase (NADPH)</fullName>
        <ecNumber evidence="5">1.14.13.39</ecNumber>
    </recommendedName>
</protein>
<dbReference type="SUPFAM" id="SSF52218">
    <property type="entry name" value="Flavoproteins"/>
    <property type="match status" value="1"/>
</dbReference>
<evidence type="ECO:0000256" key="3">
    <source>
        <dbReference type="ARBA" id="ARBA00001974"/>
    </source>
</evidence>
<dbReference type="Gene3D" id="3.90.1230.10">
    <property type="entry name" value="Nitric Oxide Synthase, Chain A, domain 3"/>
    <property type="match status" value="1"/>
</dbReference>
<dbReference type="InterPro" id="IPR044940">
    <property type="entry name" value="NOS_dom_2"/>
</dbReference>
<gene>
    <name evidence="18" type="ORF">P5673_000359</name>
</gene>
<keyword evidence="13" id="KW-0560">Oxidoreductase</keyword>
<dbReference type="Gene3D" id="3.90.340.10">
    <property type="entry name" value="Nitric Oxide Synthase, Chain A, domain 1"/>
    <property type="match status" value="1"/>
</dbReference>
<dbReference type="FunFam" id="1.20.990.10:FF:000002">
    <property type="entry name" value="Nitric oxide synthase"/>
    <property type="match status" value="1"/>
</dbReference>
<evidence type="ECO:0000313" key="18">
    <source>
        <dbReference type="EMBL" id="KAK2574222.1"/>
    </source>
</evidence>
<dbReference type="InterPro" id="IPR004030">
    <property type="entry name" value="NOS_N"/>
</dbReference>
<dbReference type="InterPro" id="IPR008254">
    <property type="entry name" value="Flavodoxin/NO_synth"/>
</dbReference>
<dbReference type="GO" id="GO:0010181">
    <property type="term" value="F:FMN binding"/>
    <property type="evidence" value="ECO:0007669"/>
    <property type="project" value="InterPro"/>
</dbReference>
<organism evidence="18 19">
    <name type="scientific">Acropora cervicornis</name>
    <name type="common">Staghorn coral</name>
    <dbReference type="NCBI Taxonomy" id="6130"/>
    <lineage>
        <taxon>Eukaryota</taxon>
        <taxon>Metazoa</taxon>
        <taxon>Cnidaria</taxon>
        <taxon>Anthozoa</taxon>
        <taxon>Hexacorallia</taxon>
        <taxon>Scleractinia</taxon>
        <taxon>Astrocoeniina</taxon>
        <taxon>Acroporidae</taxon>
        <taxon>Acropora</taxon>
    </lineage>
</organism>
<dbReference type="PROSITE" id="PS51384">
    <property type="entry name" value="FAD_FR"/>
    <property type="match status" value="1"/>
</dbReference>
<dbReference type="InterPro" id="IPR050607">
    <property type="entry name" value="NOS"/>
</dbReference>
<dbReference type="Pfam" id="PF00258">
    <property type="entry name" value="Flavodoxin_1"/>
    <property type="match status" value="1"/>
</dbReference>
<evidence type="ECO:0000256" key="8">
    <source>
        <dbReference type="ARBA" id="ARBA00022643"/>
    </source>
</evidence>
<dbReference type="SUPFAM" id="SSF63380">
    <property type="entry name" value="Riboflavin synthase domain-like"/>
    <property type="match status" value="1"/>
</dbReference>
<evidence type="ECO:0000256" key="7">
    <source>
        <dbReference type="ARBA" id="ARBA00022630"/>
    </source>
</evidence>
<dbReference type="Pfam" id="PF00175">
    <property type="entry name" value="NAD_binding_1"/>
    <property type="match status" value="1"/>
</dbReference>
<dbReference type="Gene3D" id="3.40.50.80">
    <property type="entry name" value="Nucleotide-binding domain of ferredoxin-NADP reductase (FNR) module"/>
    <property type="match status" value="1"/>
</dbReference>
<keyword evidence="10" id="KW-0274">FAD</keyword>
<evidence type="ECO:0000259" key="17">
    <source>
        <dbReference type="PROSITE" id="PS51384"/>
    </source>
</evidence>
<dbReference type="InterPro" id="IPR001709">
    <property type="entry name" value="Flavoprot_Pyr_Nucl_cyt_Rdtase"/>
</dbReference>
<dbReference type="GO" id="GO:0006809">
    <property type="term" value="P:nitric oxide biosynthetic process"/>
    <property type="evidence" value="ECO:0007669"/>
    <property type="project" value="InterPro"/>
</dbReference>
<keyword evidence="11" id="KW-0521">NADP</keyword>
<dbReference type="InterPro" id="IPR017927">
    <property type="entry name" value="FAD-bd_FR_type"/>
</dbReference>
<dbReference type="GO" id="GO:0004517">
    <property type="term" value="F:nitric-oxide synthase activity"/>
    <property type="evidence" value="ECO:0007669"/>
    <property type="project" value="UniProtKB-EC"/>
</dbReference>
<keyword evidence="9 15" id="KW-0479">Metal-binding</keyword>
<dbReference type="Pfam" id="PF00667">
    <property type="entry name" value="FAD_binding_1"/>
    <property type="match status" value="1"/>
</dbReference>
<dbReference type="InterPro" id="IPR001433">
    <property type="entry name" value="OxRdtase_FAD/NAD-bd"/>
</dbReference>
<dbReference type="InterPro" id="IPR039261">
    <property type="entry name" value="FNR_nucleotide-bd"/>
</dbReference>
<comment type="similarity">
    <text evidence="4">Belongs to the NOS family.</text>
</comment>
<dbReference type="EMBL" id="JARQWQ010000001">
    <property type="protein sequence ID" value="KAK2574222.1"/>
    <property type="molecule type" value="Genomic_DNA"/>
</dbReference>
<keyword evidence="14 15" id="KW-0408">Iron</keyword>
<dbReference type="InterPro" id="IPR003097">
    <property type="entry name" value="CysJ-like_FAD-binding"/>
</dbReference>
<dbReference type="EC" id="1.14.13.39" evidence="5"/>
<evidence type="ECO:0000256" key="5">
    <source>
        <dbReference type="ARBA" id="ARBA00012989"/>
    </source>
</evidence>
<dbReference type="Gene3D" id="3.90.440.10">
    <property type="entry name" value="Nitric Oxide Synthase,Heme Domain,Chain A domain 2"/>
    <property type="match status" value="1"/>
</dbReference>
<dbReference type="InterPro" id="IPR017938">
    <property type="entry name" value="Riboflavin_synthase-like_b-brl"/>
</dbReference>
<dbReference type="GO" id="GO:0046872">
    <property type="term" value="F:metal ion binding"/>
    <property type="evidence" value="ECO:0007669"/>
    <property type="project" value="UniProtKB-KW"/>
</dbReference>
<dbReference type="PROSITE" id="PS60001">
    <property type="entry name" value="NOS"/>
    <property type="match status" value="1"/>
</dbReference>
<dbReference type="GO" id="GO:0050661">
    <property type="term" value="F:NADP binding"/>
    <property type="evidence" value="ECO:0007669"/>
    <property type="project" value="InterPro"/>
</dbReference>
<comment type="cofactor">
    <cofactor evidence="2">
        <name>heme b</name>
        <dbReference type="ChEBI" id="CHEBI:60344"/>
    </cofactor>
</comment>
<dbReference type="PANTHER" id="PTHR43410">
    <property type="entry name" value="NITRIC OXIDE SYNTHASE OXYGENASE"/>
    <property type="match status" value="1"/>
</dbReference>
<evidence type="ECO:0000256" key="1">
    <source>
        <dbReference type="ARBA" id="ARBA00001917"/>
    </source>
</evidence>
<dbReference type="SUPFAM" id="SSF52343">
    <property type="entry name" value="Ferredoxin reductase-like, C-terminal NADP-linked domain"/>
    <property type="match status" value="1"/>
</dbReference>
<keyword evidence="7" id="KW-0285">Flavoprotein</keyword>
<comment type="cofactor">
    <cofactor evidence="1">
        <name>FMN</name>
        <dbReference type="ChEBI" id="CHEBI:58210"/>
    </cofactor>
</comment>
<dbReference type="InterPro" id="IPR029039">
    <property type="entry name" value="Flavoprotein-like_sf"/>
</dbReference>
<dbReference type="InterPro" id="IPR044943">
    <property type="entry name" value="NOS_dom_1"/>
</dbReference>
<keyword evidence="12" id="KW-0112">Calmodulin-binding</keyword>
<dbReference type="PIRSF" id="PIRSF000333">
    <property type="entry name" value="NOS"/>
    <property type="match status" value="1"/>
</dbReference>
<evidence type="ECO:0000256" key="4">
    <source>
        <dbReference type="ARBA" id="ARBA00006267"/>
    </source>
</evidence>
<comment type="cofactor">
    <cofactor evidence="3">
        <name>FAD</name>
        <dbReference type="ChEBI" id="CHEBI:57692"/>
    </cofactor>
</comment>
<evidence type="ECO:0000256" key="9">
    <source>
        <dbReference type="ARBA" id="ARBA00022723"/>
    </source>
</evidence>
<dbReference type="InterPro" id="IPR036119">
    <property type="entry name" value="NOS_N_sf"/>
</dbReference>
<comment type="caution">
    <text evidence="18">The sequence shown here is derived from an EMBL/GenBank/DDBJ whole genome shotgun (WGS) entry which is preliminary data.</text>
</comment>
<dbReference type="CDD" id="cd00795">
    <property type="entry name" value="NOS_oxygenase_euk"/>
    <property type="match status" value="1"/>
</dbReference>
<dbReference type="InterPro" id="IPR023173">
    <property type="entry name" value="NADPH_Cyt_P450_Rdtase_alpha"/>
</dbReference>
<dbReference type="Gene3D" id="1.20.990.10">
    <property type="entry name" value="NADPH-cytochrome p450 Reductase, Chain A, domain 3"/>
    <property type="match status" value="1"/>
</dbReference>
<evidence type="ECO:0000259" key="16">
    <source>
        <dbReference type="PROSITE" id="PS50902"/>
    </source>
</evidence>
<evidence type="ECO:0000256" key="6">
    <source>
        <dbReference type="ARBA" id="ARBA00022617"/>
    </source>
</evidence>
<proteinExistence type="inferred from homology"/>
<dbReference type="GO" id="GO:0005516">
    <property type="term" value="F:calmodulin binding"/>
    <property type="evidence" value="ECO:0007669"/>
    <property type="project" value="UniProtKB-KW"/>
</dbReference>
<dbReference type="InterPro" id="IPR012144">
    <property type="entry name" value="NOS_euk"/>
</dbReference>
<reference evidence="18" key="1">
    <citation type="journal article" date="2023" name="G3 (Bethesda)">
        <title>Whole genome assembly and annotation of the endangered Caribbean coral Acropora cervicornis.</title>
        <authorList>
            <person name="Selwyn J.D."/>
            <person name="Vollmer S.V."/>
        </authorList>
    </citation>
    <scope>NUCLEOTIDE SEQUENCE</scope>
    <source>
        <strain evidence="18">K2</strain>
    </source>
</reference>
<dbReference type="GO" id="GO:0050660">
    <property type="term" value="F:flavin adenine dinucleotide binding"/>
    <property type="evidence" value="ECO:0007669"/>
    <property type="project" value="InterPro"/>
</dbReference>
<evidence type="ECO:0000256" key="13">
    <source>
        <dbReference type="ARBA" id="ARBA00023002"/>
    </source>
</evidence>
<dbReference type="Proteomes" id="UP001249851">
    <property type="component" value="Unassembled WGS sequence"/>
</dbReference>
<feature type="domain" description="FAD-binding FR-type" evidence="17">
    <location>
        <begin position="634"/>
        <end position="878"/>
    </location>
</feature>
<dbReference type="InterPro" id="IPR044944">
    <property type="entry name" value="NOS_dom_3"/>
</dbReference>
<evidence type="ECO:0000256" key="11">
    <source>
        <dbReference type="ARBA" id="ARBA00022857"/>
    </source>
</evidence>
<dbReference type="PRINTS" id="PR00371">
    <property type="entry name" value="FPNCR"/>
</dbReference>
<dbReference type="Gene3D" id="2.40.30.10">
    <property type="entry name" value="Translation factors"/>
    <property type="match status" value="1"/>
</dbReference>
<name>A0AAD9R6U1_ACRCE</name>
<evidence type="ECO:0000256" key="2">
    <source>
        <dbReference type="ARBA" id="ARBA00001970"/>
    </source>
</evidence>
<dbReference type="SUPFAM" id="SSF56512">
    <property type="entry name" value="Nitric oxide (NO) synthase oxygenase domain"/>
    <property type="match status" value="1"/>
</dbReference>
<accession>A0AAD9R6U1</accession>